<sequence length="98" mass="11566">PLSCVPAHTGVFQEIGRGECHFLDGTKRVRHVERHIFNREQYLHFDSAVGHYVGDTPHGEGVARQWNSWTEFMKRKRSEVDTFCRYNYEISKPFLVNR</sequence>
<comment type="caution">
    <text evidence="11">The sequence shown here is derived from an EMBL/GenBank/DDBJ whole genome shotgun (WGS) entry which is preliminary data.</text>
</comment>
<organism evidence="11 12">
    <name type="scientific">Neodrepanis coruscans</name>
    <name type="common">wattled asity</name>
    <dbReference type="NCBI Taxonomy" id="254563"/>
    <lineage>
        <taxon>Eukaryota</taxon>
        <taxon>Metazoa</taxon>
        <taxon>Chordata</taxon>
        <taxon>Craniata</taxon>
        <taxon>Vertebrata</taxon>
        <taxon>Euteleostomi</taxon>
        <taxon>Archelosauria</taxon>
        <taxon>Archosauria</taxon>
        <taxon>Dinosauria</taxon>
        <taxon>Saurischia</taxon>
        <taxon>Theropoda</taxon>
        <taxon>Coelurosauria</taxon>
        <taxon>Aves</taxon>
        <taxon>Neognathae</taxon>
        <taxon>Neoaves</taxon>
        <taxon>Telluraves</taxon>
        <taxon>Australaves</taxon>
        <taxon>Passeriformes</taxon>
        <taxon>Philepittidae</taxon>
        <taxon>Neodrepanis</taxon>
    </lineage>
</organism>
<dbReference type="OrthoDB" id="10043043at2759"/>
<evidence type="ECO:0000256" key="6">
    <source>
        <dbReference type="ARBA" id="ARBA00023136"/>
    </source>
</evidence>
<evidence type="ECO:0000256" key="3">
    <source>
        <dbReference type="ARBA" id="ARBA00022859"/>
    </source>
</evidence>
<dbReference type="EMBL" id="VYZS01110496">
    <property type="protein sequence ID" value="NXS12329.1"/>
    <property type="molecule type" value="Genomic_DNA"/>
</dbReference>
<keyword evidence="2" id="KW-0812">Transmembrane</keyword>
<dbReference type="InterPro" id="IPR011162">
    <property type="entry name" value="MHC_I/II-like_Ag-recog"/>
</dbReference>
<keyword evidence="7" id="KW-1015">Disulfide bond</keyword>
<dbReference type="Gene3D" id="3.10.320.10">
    <property type="entry name" value="Class II Histocompatibility Antigen, M Beta Chain, Chain B, domain 1"/>
    <property type="match status" value="1"/>
</dbReference>
<evidence type="ECO:0000256" key="5">
    <source>
        <dbReference type="ARBA" id="ARBA00023130"/>
    </source>
</evidence>
<keyword evidence="12" id="KW-1185">Reference proteome</keyword>
<dbReference type="GO" id="GO:0002250">
    <property type="term" value="P:adaptive immune response"/>
    <property type="evidence" value="ECO:0007669"/>
    <property type="project" value="UniProtKB-KW"/>
</dbReference>
<dbReference type="FunFam" id="3.10.320.10:FF:000001">
    <property type="entry name" value="HLA class II histocompatibility antigen, DRB1-1 beta chain"/>
    <property type="match status" value="1"/>
</dbReference>
<dbReference type="AlphaFoldDB" id="A0A7L2RT17"/>
<keyword evidence="5" id="KW-1064">Adaptive immunity</keyword>
<dbReference type="Proteomes" id="UP000560066">
    <property type="component" value="Unassembled WGS sequence"/>
</dbReference>
<keyword evidence="8" id="KW-0325">Glycoprotein</keyword>
<evidence type="ECO:0000313" key="12">
    <source>
        <dbReference type="Proteomes" id="UP000560066"/>
    </source>
</evidence>
<proteinExistence type="predicted"/>
<evidence type="ECO:0000313" key="11">
    <source>
        <dbReference type="EMBL" id="NXS12329.1"/>
    </source>
</evidence>
<name>A0A7L2RT17_9PASS</name>
<evidence type="ECO:0000256" key="9">
    <source>
        <dbReference type="ARBA" id="ARBA00023182"/>
    </source>
</evidence>
<dbReference type="Pfam" id="PF00969">
    <property type="entry name" value="MHC_II_beta"/>
    <property type="match status" value="1"/>
</dbReference>
<dbReference type="SMART" id="SM00921">
    <property type="entry name" value="MHC_II_beta"/>
    <property type="match status" value="1"/>
</dbReference>
<dbReference type="GO" id="GO:0042613">
    <property type="term" value="C:MHC class II protein complex"/>
    <property type="evidence" value="ECO:0007669"/>
    <property type="project" value="UniProtKB-KW"/>
</dbReference>
<dbReference type="PANTHER" id="PTHR19944:SF99">
    <property type="entry name" value="HLA CLASS II HISTOCOMPATIBILITY ANTIGEN, DRB1 BETA CHAIN"/>
    <property type="match status" value="1"/>
</dbReference>
<keyword evidence="6" id="KW-0472">Membrane</keyword>
<dbReference type="InterPro" id="IPR014745">
    <property type="entry name" value="MHC_II_a/b_N"/>
</dbReference>
<dbReference type="PANTHER" id="PTHR19944">
    <property type="entry name" value="MHC CLASS II-RELATED"/>
    <property type="match status" value="1"/>
</dbReference>
<dbReference type="SUPFAM" id="SSF54452">
    <property type="entry name" value="MHC antigen-recognition domain"/>
    <property type="match status" value="1"/>
</dbReference>
<reference evidence="11 12" key="1">
    <citation type="submission" date="2019-09" db="EMBL/GenBank/DDBJ databases">
        <title>Bird 10,000 Genomes (B10K) Project - Family phase.</title>
        <authorList>
            <person name="Zhang G."/>
        </authorList>
    </citation>
    <scope>NUCLEOTIDE SEQUENCE [LARGE SCALE GENOMIC DNA]</scope>
    <source>
        <strain evidence="11">B10K-DU-002-79</strain>
    </source>
</reference>
<evidence type="ECO:0000256" key="4">
    <source>
        <dbReference type="ARBA" id="ARBA00022989"/>
    </source>
</evidence>
<comment type="subcellular location">
    <subcellularLocation>
        <location evidence="1">Membrane</location>
        <topology evidence="1">Single-pass type I membrane protein</topology>
    </subcellularLocation>
</comment>
<keyword evidence="4" id="KW-1133">Transmembrane helix</keyword>
<feature type="non-terminal residue" evidence="11">
    <location>
        <position position="98"/>
    </location>
</feature>
<evidence type="ECO:0000256" key="1">
    <source>
        <dbReference type="ARBA" id="ARBA00004479"/>
    </source>
</evidence>
<gene>
    <name evidence="11" type="primary">Hb2l</name>
    <name evidence="11" type="ORF">NEOCOR_R09435</name>
</gene>
<dbReference type="InterPro" id="IPR000353">
    <property type="entry name" value="MHC_II_b_N"/>
</dbReference>
<dbReference type="InterPro" id="IPR050160">
    <property type="entry name" value="MHC/Immunoglobulin"/>
</dbReference>
<evidence type="ECO:0000256" key="8">
    <source>
        <dbReference type="ARBA" id="ARBA00023180"/>
    </source>
</evidence>
<accession>A0A7L2RT17</accession>
<keyword evidence="3" id="KW-0391">Immunity</keyword>
<feature type="domain" description="MHC class II beta chain N-terminal" evidence="10">
    <location>
        <begin position="18"/>
        <end position="92"/>
    </location>
</feature>
<feature type="non-terminal residue" evidence="11">
    <location>
        <position position="1"/>
    </location>
</feature>
<dbReference type="GO" id="GO:0002504">
    <property type="term" value="P:antigen processing and presentation of peptide or polysaccharide antigen via MHC class II"/>
    <property type="evidence" value="ECO:0007669"/>
    <property type="project" value="UniProtKB-KW"/>
</dbReference>
<evidence type="ECO:0000259" key="10">
    <source>
        <dbReference type="SMART" id="SM00921"/>
    </source>
</evidence>
<keyword evidence="9" id="KW-0491">MHC II</keyword>
<protein>
    <submittedName>
        <fullName evidence="11">HB2L protein</fullName>
    </submittedName>
</protein>
<evidence type="ECO:0000256" key="7">
    <source>
        <dbReference type="ARBA" id="ARBA00023157"/>
    </source>
</evidence>
<evidence type="ECO:0000256" key="2">
    <source>
        <dbReference type="ARBA" id="ARBA00022692"/>
    </source>
</evidence>